<dbReference type="EMBL" id="WMET01000003">
    <property type="protein sequence ID" value="MYL21129.1"/>
    <property type="molecule type" value="Genomic_DNA"/>
</dbReference>
<dbReference type="PIRSF" id="PIRSF010603">
    <property type="entry name" value="UCP010603"/>
    <property type="match status" value="1"/>
</dbReference>
<comment type="caution">
    <text evidence="1">The sequence shown here is derived from an EMBL/GenBank/DDBJ whole genome shotgun (WGS) entry which is preliminary data.</text>
</comment>
<evidence type="ECO:0000313" key="2">
    <source>
        <dbReference type="Proteomes" id="UP000460949"/>
    </source>
</evidence>
<dbReference type="InterPro" id="IPR009190">
    <property type="entry name" value="DUF1462"/>
</dbReference>
<dbReference type="SUPFAM" id="SSF52833">
    <property type="entry name" value="Thioredoxin-like"/>
    <property type="match status" value="1"/>
</dbReference>
<dbReference type="Proteomes" id="UP000460949">
    <property type="component" value="Unassembled WGS sequence"/>
</dbReference>
<gene>
    <name evidence="1" type="ORF">GLW04_14590</name>
</gene>
<dbReference type="Gene3D" id="3.40.30.30">
    <property type="entry name" value="Hypothetical protein sa0798"/>
    <property type="match status" value="1"/>
</dbReference>
<name>A0A845DWE8_9BACI</name>
<sequence>MNQPVIRVYVYGAEVKCASCVNAPGSKETFEWLEAALTRKYGEKSLQFTYYDIHTENQEGVDMAIVQQLLDDELFYPLVLVEDRIVAEGNPRLKAICKSLEEHGLQQVSNS</sequence>
<dbReference type="InterPro" id="IPR036249">
    <property type="entry name" value="Thioredoxin-like_sf"/>
</dbReference>
<accession>A0A845DWE8</accession>
<evidence type="ECO:0000313" key="1">
    <source>
        <dbReference type="EMBL" id="MYL21129.1"/>
    </source>
</evidence>
<organism evidence="1 2">
    <name type="scientific">Halobacillus litoralis</name>
    <dbReference type="NCBI Taxonomy" id="45668"/>
    <lineage>
        <taxon>Bacteria</taxon>
        <taxon>Bacillati</taxon>
        <taxon>Bacillota</taxon>
        <taxon>Bacilli</taxon>
        <taxon>Bacillales</taxon>
        <taxon>Bacillaceae</taxon>
        <taxon>Halobacillus</taxon>
    </lineage>
</organism>
<proteinExistence type="predicted"/>
<protein>
    <submittedName>
        <fullName evidence="1">DUF1462 family protein</fullName>
    </submittedName>
</protein>
<dbReference type="AlphaFoldDB" id="A0A845DWE8"/>
<dbReference type="RefSeq" id="WP_160838512.1">
    <property type="nucleotide sequence ID" value="NZ_WMET01000003.1"/>
</dbReference>
<reference evidence="1 2" key="1">
    <citation type="submission" date="2019-11" db="EMBL/GenBank/DDBJ databases">
        <title>Genome sequences of 17 halophilic strains isolated from different environments.</title>
        <authorList>
            <person name="Furrow R.E."/>
        </authorList>
    </citation>
    <scope>NUCLEOTIDE SEQUENCE [LARGE SCALE GENOMIC DNA]</scope>
    <source>
        <strain evidence="1 2">22511_23_Filter</strain>
    </source>
</reference>
<dbReference type="InterPro" id="IPR038218">
    <property type="entry name" value="YuzD-like_sp"/>
</dbReference>
<dbReference type="Pfam" id="PF07315">
    <property type="entry name" value="DUF1462"/>
    <property type="match status" value="1"/>
</dbReference>